<dbReference type="AlphaFoldDB" id="A0A8T0PDH8"/>
<comment type="caution">
    <text evidence="2">The sequence shown here is derived from an EMBL/GenBank/DDBJ whole genome shotgun (WGS) entry which is preliminary data.</text>
</comment>
<evidence type="ECO:0000313" key="2">
    <source>
        <dbReference type="EMBL" id="KAG2556534.1"/>
    </source>
</evidence>
<name>A0A8T0PDH8_PANVG</name>
<organism evidence="2 3">
    <name type="scientific">Panicum virgatum</name>
    <name type="common">Blackwell switchgrass</name>
    <dbReference type="NCBI Taxonomy" id="38727"/>
    <lineage>
        <taxon>Eukaryota</taxon>
        <taxon>Viridiplantae</taxon>
        <taxon>Streptophyta</taxon>
        <taxon>Embryophyta</taxon>
        <taxon>Tracheophyta</taxon>
        <taxon>Spermatophyta</taxon>
        <taxon>Magnoliopsida</taxon>
        <taxon>Liliopsida</taxon>
        <taxon>Poales</taxon>
        <taxon>Poaceae</taxon>
        <taxon>PACMAD clade</taxon>
        <taxon>Panicoideae</taxon>
        <taxon>Panicodae</taxon>
        <taxon>Paniceae</taxon>
        <taxon>Panicinae</taxon>
        <taxon>Panicum</taxon>
        <taxon>Panicum sect. Hiantes</taxon>
    </lineage>
</organism>
<accession>A0A8T0PDH8</accession>
<dbReference type="EMBL" id="CM029052">
    <property type="protein sequence ID" value="KAG2556534.1"/>
    <property type="molecule type" value="Genomic_DNA"/>
</dbReference>
<proteinExistence type="predicted"/>
<feature type="region of interest" description="Disordered" evidence="1">
    <location>
        <begin position="112"/>
        <end position="216"/>
    </location>
</feature>
<sequence length="216" mass="22386">MNKLTPAETKKKSSGTVTRPLPPNRAPLASARAPLSPGPTRQPPWAGFGRSAAAALNQIQWNSDVRKDKRSRQAQRGGSPGPKPNPIRQPDNKPGQRIFLAVAVAARGVLLAHPSFPSPTLSPRRRGRRGPAAALLNPSPERSSAPACLRRGRRSPQLHGPVREPGRDSARGASCGSPDSSSGARGAERAPRRGGKCACGVAAGRPVGAASGRAAA</sequence>
<feature type="compositionally biased region" description="Low complexity" evidence="1">
    <location>
        <begin position="26"/>
        <end position="35"/>
    </location>
</feature>
<feature type="compositionally biased region" description="Basic and acidic residues" evidence="1">
    <location>
        <begin position="161"/>
        <end position="170"/>
    </location>
</feature>
<evidence type="ECO:0000313" key="3">
    <source>
        <dbReference type="Proteomes" id="UP000823388"/>
    </source>
</evidence>
<dbReference type="Proteomes" id="UP000823388">
    <property type="component" value="Chromosome 8N"/>
</dbReference>
<reference evidence="2" key="1">
    <citation type="submission" date="2020-05" db="EMBL/GenBank/DDBJ databases">
        <title>WGS assembly of Panicum virgatum.</title>
        <authorList>
            <person name="Lovell J.T."/>
            <person name="Jenkins J."/>
            <person name="Shu S."/>
            <person name="Juenger T.E."/>
            <person name="Schmutz J."/>
        </authorList>
    </citation>
    <scope>NUCLEOTIDE SEQUENCE</scope>
    <source>
        <strain evidence="2">AP13</strain>
    </source>
</reference>
<evidence type="ECO:0000256" key="1">
    <source>
        <dbReference type="SAM" id="MobiDB-lite"/>
    </source>
</evidence>
<keyword evidence="3" id="KW-1185">Reference proteome</keyword>
<protein>
    <submittedName>
        <fullName evidence="2">Uncharacterized protein</fullName>
    </submittedName>
</protein>
<gene>
    <name evidence="2" type="ORF">PVAP13_8NG203301</name>
</gene>
<feature type="region of interest" description="Disordered" evidence="1">
    <location>
        <begin position="1"/>
        <end position="96"/>
    </location>
</feature>